<dbReference type="InterPro" id="IPR036291">
    <property type="entry name" value="NAD(P)-bd_dom_sf"/>
</dbReference>
<evidence type="ECO:0000256" key="5">
    <source>
        <dbReference type="ARBA" id="ARBA00023002"/>
    </source>
</evidence>
<comment type="catalytic activity">
    <reaction evidence="7">
        <text>D-glucose 6-phosphate + NADP(+) = 6-phospho-D-glucono-1,5-lactone + NADPH + H(+)</text>
        <dbReference type="Rhea" id="RHEA:15841"/>
        <dbReference type="ChEBI" id="CHEBI:15378"/>
        <dbReference type="ChEBI" id="CHEBI:57783"/>
        <dbReference type="ChEBI" id="CHEBI:57955"/>
        <dbReference type="ChEBI" id="CHEBI:58349"/>
        <dbReference type="ChEBI" id="CHEBI:61548"/>
        <dbReference type="EC" id="1.1.1.49"/>
    </reaction>
</comment>
<dbReference type="EMBL" id="JBFOHK010000002">
    <property type="protein sequence ID" value="MEW9571711.1"/>
    <property type="molecule type" value="Genomic_DNA"/>
</dbReference>
<keyword evidence="4 7" id="KW-0521">NADP</keyword>
<dbReference type="Gene3D" id="3.30.360.10">
    <property type="entry name" value="Dihydrodipicolinate Reductase, domain 2"/>
    <property type="match status" value="1"/>
</dbReference>
<dbReference type="Gene3D" id="3.40.50.720">
    <property type="entry name" value="NAD(P)-binding Rossmann-like Domain"/>
    <property type="match status" value="1"/>
</dbReference>
<accession>A0ABV3QCZ9</accession>
<feature type="binding site" evidence="7">
    <location>
        <position position="51"/>
    </location>
    <ligand>
        <name>NADP(+)</name>
        <dbReference type="ChEBI" id="CHEBI:58349"/>
    </ligand>
</feature>
<comment type="caution">
    <text evidence="10">The sequence shown here is derived from an EMBL/GenBank/DDBJ whole genome shotgun (WGS) entry which is preliminary data.</text>
</comment>
<dbReference type="HAMAP" id="MF_00966">
    <property type="entry name" value="G6PD"/>
    <property type="match status" value="1"/>
</dbReference>
<dbReference type="InterPro" id="IPR022675">
    <property type="entry name" value="G6P_DH_C"/>
</dbReference>
<feature type="binding site" evidence="7">
    <location>
        <position position="337"/>
    </location>
    <ligand>
        <name>substrate</name>
    </ligand>
</feature>
<feature type="domain" description="Glucose-6-phosphate dehydrogenase NAD-binding" evidence="8">
    <location>
        <begin position="14"/>
        <end position="185"/>
    </location>
</feature>
<feature type="binding site" evidence="7">
    <location>
        <position position="146"/>
    </location>
    <ligand>
        <name>NADP(+)</name>
        <dbReference type="ChEBI" id="CHEBI:58349"/>
    </ligand>
</feature>
<dbReference type="PANTHER" id="PTHR23429:SF0">
    <property type="entry name" value="GLUCOSE-6-PHOSPHATE 1-DEHYDROGENASE"/>
    <property type="match status" value="1"/>
</dbReference>
<dbReference type="PRINTS" id="PR00079">
    <property type="entry name" value="G6PDHDRGNASE"/>
</dbReference>
<dbReference type="RefSeq" id="WP_367853789.1">
    <property type="nucleotide sequence ID" value="NZ_JBFOHK010000002.1"/>
</dbReference>
<feature type="active site" description="Proton acceptor" evidence="7">
    <location>
        <position position="238"/>
    </location>
</feature>
<dbReference type="SUPFAM" id="SSF55347">
    <property type="entry name" value="Glyceraldehyde-3-phosphate dehydrogenase-like, C-terminal domain"/>
    <property type="match status" value="1"/>
</dbReference>
<feature type="domain" description="Glucose-6-phosphate dehydrogenase C-terminal" evidence="9">
    <location>
        <begin position="187"/>
        <end position="484"/>
    </location>
</feature>
<evidence type="ECO:0000313" key="11">
    <source>
        <dbReference type="Proteomes" id="UP001556220"/>
    </source>
</evidence>
<evidence type="ECO:0000313" key="10">
    <source>
        <dbReference type="EMBL" id="MEW9571711.1"/>
    </source>
</evidence>
<feature type="binding site" evidence="7">
    <location>
        <position position="233"/>
    </location>
    <ligand>
        <name>substrate</name>
    </ligand>
</feature>
<comment type="function">
    <text evidence="7">Catalyzes the oxidation of glucose 6-phosphate to 6-phosphogluconolactone.</text>
</comment>
<dbReference type="InterPro" id="IPR022674">
    <property type="entry name" value="G6P_DH_NAD-bd"/>
</dbReference>
<dbReference type="PIRSF" id="PIRSF000110">
    <property type="entry name" value="G6PD"/>
    <property type="match status" value="1"/>
</dbReference>
<dbReference type="InterPro" id="IPR001282">
    <property type="entry name" value="G6P_DH"/>
</dbReference>
<name>A0ABV3QCZ9_9GAMM</name>
<evidence type="ECO:0000256" key="1">
    <source>
        <dbReference type="ARBA" id="ARBA00004937"/>
    </source>
</evidence>
<dbReference type="SUPFAM" id="SSF51735">
    <property type="entry name" value="NAD(P)-binding Rossmann-fold domains"/>
    <property type="match status" value="1"/>
</dbReference>
<dbReference type="InterPro" id="IPR019796">
    <property type="entry name" value="G6P_DH_AS"/>
</dbReference>
<keyword evidence="6 7" id="KW-0119">Carbohydrate metabolism</keyword>
<comment type="caution">
    <text evidence="7">Lacks conserved residue(s) required for the propagation of feature annotation.</text>
</comment>
<dbReference type="Proteomes" id="UP001556220">
    <property type="component" value="Unassembled WGS sequence"/>
</dbReference>
<evidence type="ECO:0000256" key="6">
    <source>
        <dbReference type="ARBA" id="ARBA00023277"/>
    </source>
</evidence>
<keyword evidence="3 7" id="KW-0313">Glucose metabolism</keyword>
<dbReference type="PANTHER" id="PTHR23429">
    <property type="entry name" value="GLUCOSE-6-PHOSPHATE 1-DEHYDROGENASE G6PD"/>
    <property type="match status" value="1"/>
</dbReference>
<feature type="binding site" evidence="7">
    <location>
        <position position="180"/>
    </location>
    <ligand>
        <name>substrate</name>
    </ligand>
</feature>
<evidence type="ECO:0000256" key="7">
    <source>
        <dbReference type="HAMAP-Rule" id="MF_00966"/>
    </source>
</evidence>
<evidence type="ECO:0000256" key="2">
    <source>
        <dbReference type="ARBA" id="ARBA00009975"/>
    </source>
</evidence>
<dbReference type="NCBIfam" id="TIGR00871">
    <property type="entry name" value="zwf"/>
    <property type="match status" value="1"/>
</dbReference>
<evidence type="ECO:0000259" key="9">
    <source>
        <dbReference type="Pfam" id="PF02781"/>
    </source>
</evidence>
<feature type="binding site" evidence="7">
    <location>
        <position position="214"/>
    </location>
    <ligand>
        <name>substrate</name>
    </ligand>
</feature>
<proteinExistence type="inferred from homology"/>
<dbReference type="Pfam" id="PF00479">
    <property type="entry name" value="G6PD_N"/>
    <property type="match status" value="1"/>
</dbReference>
<evidence type="ECO:0000256" key="4">
    <source>
        <dbReference type="ARBA" id="ARBA00022857"/>
    </source>
</evidence>
<keyword evidence="11" id="KW-1185">Reference proteome</keyword>
<comment type="pathway">
    <text evidence="1 7">Carbohydrate degradation; pentose phosphate pathway; D-ribulose 5-phosphate from D-glucose 6-phosphate (oxidative stage): step 1/3.</text>
</comment>
<gene>
    <name evidence="7 10" type="primary">zwf</name>
    <name evidence="10" type="ORF">ABQJ54_08100</name>
</gene>
<dbReference type="EC" id="1.1.1.49" evidence="7"/>
<organism evidence="10 11">
    <name type="scientific">Rhodanobacter lycopersici</name>
    <dbReference type="NCBI Taxonomy" id="3162487"/>
    <lineage>
        <taxon>Bacteria</taxon>
        <taxon>Pseudomonadati</taxon>
        <taxon>Pseudomonadota</taxon>
        <taxon>Gammaproteobacteria</taxon>
        <taxon>Lysobacterales</taxon>
        <taxon>Rhodanobacteraceae</taxon>
        <taxon>Rhodanobacter</taxon>
    </lineage>
</organism>
<sequence>MTATFQKVDTFDLVIFGGTGDLALRKLLPALFHRYADGQIPAGSRIVGVAREPLDDAGYRAQLHESLAGNGADPAKLDAFLQQVFYRPLDARKDEGWDAFAALIGEQPEHVRVFYLSTSPELFEDICRRLGQCGLNGERSRVVLEKPIGRDLASANRINDAVGQVFAESQTYRIDHYLGKETVQNLLALRFGNALFEPLWNASHIDHVQITVAETLGLGRRAGYYDRAGALRDMVQNHLLQLLCMVAMEAPASLTPDAVRDEKLKVLRSLKRIDESNASQLTVRGQYRAGVAEGQSVPGYPDELNGAKSDTETFVALKAEIENWRWAGVPFYLRTGKRLPERVSEIVVAFKPVPHSIFGAGAGPLAQNRLVLRLQPDEGVKLWLTIKDPGPGGLRLRHVPLDMSFAEAFGVAQPDAYERLLLDVVRGNPTLFMRRDEVEAAWRWADPILAAWAASGEAPRPYASGSWGPSASVALIERDGRTWHEDSE</sequence>
<protein>
    <recommendedName>
        <fullName evidence="7">Glucose-6-phosphate 1-dehydrogenase</fullName>
        <shortName evidence="7">G6PD</shortName>
        <ecNumber evidence="7">1.1.1.49</ecNumber>
    </recommendedName>
</protein>
<dbReference type="PROSITE" id="PS00069">
    <property type="entry name" value="G6P_DEHYDROGENASE"/>
    <property type="match status" value="1"/>
</dbReference>
<reference evidence="10 11" key="1">
    <citation type="submission" date="2024-06" db="EMBL/GenBank/DDBJ databases">
        <authorList>
            <person name="Woo H."/>
        </authorList>
    </citation>
    <scope>NUCLEOTIDE SEQUENCE [LARGE SCALE GENOMIC DNA]</scope>
    <source>
        <strain evidence="10 11">Si-c</strain>
    </source>
</reference>
<evidence type="ECO:0000259" key="8">
    <source>
        <dbReference type="Pfam" id="PF00479"/>
    </source>
</evidence>
<comment type="similarity">
    <text evidence="2 7">Belongs to the glucose-6-phosphate dehydrogenase family.</text>
</comment>
<dbReference type="GO" id="GO:0004345">
    <property type="term" value="F:glucose-6-phosphate dehydrogenase activity"/>
    <property type="evidence" value="ECO:0007669"/>
    <property type="project" value="UniProtKB-EC"/>
</dbReference>
<feature type="binding site" evidence="7">
    <location>
        <position position="176"/>
    </location>
    <ligand>
        <name>substrate</name>
    </ligand>
</feature>
<evidence type="ECO:0000256" key="3">
    <source>
        <dbReference type="ARBA" id="ARBA00022526"/>
    </source>
</evidence>
<keyword evidence="5 7" id="KW-0560">Oxidoreductase</keyword>
<dbReference type="Pfam" id="PF02781">
    <property type="entry name" value="G6PD_C"/>
    <property type="match status" value="1"/>
</dbReference>